<dbReference type="PANTHER" id="PTHR12126:SF11">
    <property type="entry name" value="NADH DEHYDROGENASE [UBIQUINONE] 1 ALPHA SUBCOMPLEX SUBUNIT 9, MITOCHONDRIAL"/>
    <property type="match status" value="1"/>
</dbReference>
<reference evidence="3" key="1">
    <citation type="journal article" date="2019" name="Int. J. Syst. Evol. Microbiol.">
        <title>The Global Catalogue of Microorganisms (GCM) 10K type strain sequencing project: providing services to taxonomists for standard genome sequencing and annotation.</title>
        <authorList>
            <consortium name="The Broad Institute Genomics Platform"/>
            <consortium name="The Broad Institute Genome Sequencing Center for Infectious Disease"/>
            <person name="Wu L."/>
            <person name="Ma J."/>
        </authorList>
    </citation>
    <scope>NUCLEOTIDE SEQUENCE [LARGE SCALE GENOMIC DNA]</scope>
    <source>
        <strain evidence="3">CCUG 50754</strain>
    </source>
</reference>
<dbReference type="Gene3D" id="3.40.50.720">
    <property type="entry name" value="NAD(P)-binding Rossmann-like Domain"/>
    <property type="match status" value="1"/>
</dbReference>
<proteinExistence type="predicted"/>
<feature type="domain" description="NAD(P)-binding" evidence="1">
    <location>
        <begin position="7"/>
        <end position="133"/>
    </location>
</feature>
<protein>
    <submittedName>
        <fullName evidence="2">SDR family oxidoreductase</fullName>
    </submittedName>
</protein>
<dbReference type="PANTHER" id="PTHR12126">
    <property type="entry name" value="NADH-UBIQUINONE OXIDOREDUCTASE 39 KDA SUBUNIT-RELATED"/>
    <property type="match status" value="1"/>
</dbReference>
<accession>A0ABW2ZPH9</accession>
<dbReference type="EMBL" id="JBHTIM010000001">
    <property type="protein sequence ID" value="MFD0780512.1"/>
    <property type="molecule type" value="Genomic_DNA"/>
</dbReference>
<keyword evidence="3" id="KW-1185">Reference proteome</keyword>
<sequence>MRIAVAGGTGISGQHVVAAARARDHEVVVLARSTGIDLLSGAGVERALRGVDAVIDMSNPSSTETPDAVSFFAGVTHTLLTAGHRAGVAHHIAVSIVGIDAAPEGYYAGKLTQERLIAEGAVPWTIQRSTQFHEFAAQMFARATVAGIHLAPRGRVQPIAAHELATHLVRRAEEGPQGRARDLAGPREESLAEMVRSYARAIGHRMPLPAISVPGAIGRAQRSGALLPSGDSLLGTQTFTEWLQALPDA</sequence>
<organism evidence="2 3">
    <name type="scientific">Microbacterium koreense</name>
    <dbReference type="NCBI Taxonomy" id="323761"/>
    <lineage>
        <taxon>Bacteria</taxon>
        <taxon>Bacillati</taxon>
        <taxon>Actinomycetota</taxon>
        <taxon>Actinomycetes</taxon>
        <taxon>Micrococcales</taxon>
        <taxon>Microbacteriaceae</taxon>
        <taxon>Microbacterium</taxon>
    </lineage>
</organism>
<name>A0ABW2ZPH9_9MICO</name>
<comment type="caution">
    <text evidence="2">The sequence shown here is derived from an EMBL/GenBank/DDBJ whole genome shotgun (WGS) entry which is preliminary data.</text>
</comment>
<dbReference type="Proteomes" id="UP001597042">
    <property type="component" value="Unassembled WGS sequence"/>
</dbReference>
<dbReference type="InterPro" id="IPR016040">
    <property type="entry name" value="NAD(P)-bd_dom"/>
</dbReference>
<evidence type="ECO:0000313" key="3">
    <source>
        <dbReference type="Proteomes" id="UP001597042"/>
    </source>
</evidence>
<dbReference type="Pfam" id="PF13460">
    <property type="entry name" value="NAD_binding_10"/>
    <property type="match status" value="1"/>
</dbReference>
<evidence type="ECO:0000313" key="2">
    <source>
        <dbReference type="EMBL" id="MFD0780512.1"/>
    </source>
</evidence>
<dbReference type="InterPro" id="IPR051207">
    <property type="entry name" value="ComplexI_NDUFA9_subunit"/>
</dbReference>
<dbReference type="InterPro" id="IPR036291">
    <property type="entry name" value="NAD(P)-bd_dom_sf"/>
</dbReference>
<dbReference type="SUPFAM" id="SSF51735">
    <property type="entry name" value="NAD(P)-binding Rossmann-fold domains"/>
    <property type="match status" value="1"/>
</dbReference>
<dbReference type="RefSeq" id="WP_378750534.1">
    <property type="nucleotide sequence ID" value="NZ_JBHSSV010000003.1"/>
</dbReference>
<evidence type="ECO:0000259" key="1">
    <source>
        <dbReference type="Pfam" id="PF13460"/>
    </source>
</evidence>
<gene>
    <name evidence="2" type="ORF">ACFQZV_04265</name>
</gene>